<dbReference type="EMBL" id="PDYG01000040">
    <property type="protein sequence ID" value="PHU37602.1"/>
    <property type="molecule type" value="Genomic_DNA"/>
</dbReference>
<sequence>MKKIRINRLLSLFVAGLILSTVFGCGAQEPADTEKNRQVKETQNETLEYFSLTETYQGSSGEWLSNVKCILPNQKENTINVHEVADSSQYPLTIYDKQNEVVYYSERVYDNDQLFCYDLKTQESVQLTDNIYAINYIFPVKDYVYMLVAMQNTHYLTIVKYDLNTKELSVFDREGIWTFNLLVYDIYSGKLYASACDVKEQEAYTEAYNSRPEEEYDDNFTPPDYTIFEFGEDFYNPKKIMTTKNEYIRRMAATPDGKLFVTTADTLPNMDPEYESFYMDLKTLETEKALNIDEVANVSEYIYFLPNDFSRIYFIGSDPNSNSRAYGLCRYNINSHKVELLYTPDIGSVNNCFLMQ</sequence>
<protein>
    <recommendedName>
        <fullName evidence="4">DUF5050 domain-containing protein</fullName>
    </recommendedName>
</protein>
<gene>
    <name evidence="2" type="ORF">CSX02_07190</name>
</gene>
<dbReference type="SUPFAM" id="SSF82171">
    <property type="entry name" value="DPP6 N-terminal domain-like"/>
    <property type="match status" value="1"/>
</dbReference>
<dbReference type="RefSeq" id="WP_099386175.1">
    <property type="nucleotide sequence ID" value="NZ_JANSWH010000087.1"/>
</dbReference>
<dbReference type="PROSITE" id="PS51257">
    <property type="entry name" value="PROKAR_LIPOPROTEIN"/>
    <property type="match status" value="1"/>
</dbReference>
<proteinExistence type="predicted"/>
<evidence type="ECO:0000256" key="1">
    <source>
        <dbReference type="SAM" id="SignalP"/>
    </source>
</evidence>
<comment type="caution">
    <text evidence="2">The sequence shown here is derived from an EMBL/GenBank/DDBJ whole genome shotgun (WGS) entry which is preliminary data.</text>
</comment>
<accession>A0A2G3E2V1</accession>
<dbReference type="Proteomes" id="UP000224563">
    <property type="component" value="Unassembled WGS sequence"/>
</dbReference>
<evidence type="ECO:0000313" key="3">
    <source>
        <dbReference type="Proteomes" id="UP000224563"/>
    </source>
</evidence>
<reference evidence="2 3" key="2">
    <citation type="submission" date="2017-10" db="EMBL/GenBank/DDBJ databases">
        <authorList>
            <person name="Banno H."/>
            <person name="Chua N.-H."/>
        </authorList>
    </citation>
    <scope>NUCLEOTIDE SEQUENCE [LARGE SCALE GENOMIC DNA]</scope>
    <source>
        <strain evidence="2 3">JK623</strain>
    </source>
</reference>
<dbReference type="AlphaFoldDB" id="A0A2G3E2V1"/>
<feature type="chain" id="PRO_5013774121" description="DUF5050 domain-containing protein" evidence="1">
    <location>
        <begin position="28"/>
        <end position="356"/>
    </location>
</feature>
<feature type="signal peptide" evidence="1">
    <location>
        <begin position="1"/>
        <end position="27"/>
    </location>
</feature>
<keyword evidence="1" id="KW-0732">Signal</keyword>
<reference evidence="2 3" key="1">
    <citation type="submission" date="2017-10" db="EMBL/GenBank/DDBJ databases">
        <title>Resolving the taxonomy of Roseburia spp., Eubacterium rectale and Agathobacter spp. through phylogenomic analysis.</title>
        <authorList>
            <person name="Sheridan P.O."/>
            <person name="Walker A.W."/>
            <person name="Duncan S.H."/>
            <person name="Scott K.P."/>
            <person name="Toole P.W.O."/>
            <person name="Luis P."/>
            <person name="Flint H.J."/>
        </authorList>
    </citation>
    <scope>NUCLEOTIDE SEQUENCE [LARGE SCALE GENOMIC DNA]</scope>
    <source>
        <strain evidence="2 3">JK623</strain>
    </source>
</reference>
<keyword evidence="3" id="KW-1185">Reference proteome</keyword>
<name>A0A2G3E2V1_9FIRM</name>
<evidence type="ECO:0000313" key="2">
    <source>
        <dbReference type="EMBL" id="PHU37602.1"/>
    </source>
</evidence>
<evidence type="ECO:0008006" key="4">
    <source>
        <dbReference type="Google" id="ProtNLM"/>
    </source>
</evidence>
<organism evidence="2 3">
    <name type="scientific">Agathobacter ruminis</name>
    <dbReference type="NCBI Taxonomy" id="1712665"/>
    <lineage>
        <taxon>Bacteria</taxon>
        <taxon>Bacillati</taxon>
        <taxon>Bacillota</taxon>
        <taxon>Clostridia</taxon>
        <taxon>Lachnospirales</taxon>
        <taxon>Lachnospiraceae</taxon>
        <taxon>Agathobacter</taxon>
    </lineage>
</organism>